<sequence length="367" mass="38401">MIGAQSASRVRMASLATVTVQNTALALTMRYSRLVPDPSSKDEAVPVQLYLVTTAVICGEVLKLIVSGLLALQEMPAREVMHGMFNVNAFAMLLPAALYTLQNNLQYVAVSNLDVSVCQVSYQMKLVTTALFSVALLGRQLTGFQWVGIACCALGVALVQLSTFSAAGGKSQGGGPQGEAWIGFVAVTVACLTSGLAAVVTEKLFKSGNTSLWVRNMHLAFWSLVAGVGGMAFSPDGAAILEKGFFVGYSPLVLLVISLQALGGMAVAMVAKYADNIAKGFATAVSIIATCAFSVVYFSMEMNIKFSAGTFLVLCSIAFYIAPARIPGGPKTPHGMASSVDFSLTKKHSGGSPRLNISVPAQSGRDS</sequence>
<feature type="transmembrane region" description="Helical" evidence="6">
    <location>
        <begin position="84"/>
        <end position="102"/>
    </location>
</feature>
<reference evidence="7" key="1">
    <citation type="submission" date="2021-02" db="EMBL/GenBank/DDBJ databases">
        <authorList>
            <person name="Dougan E. K."/>
            <person name="Rhodes N."/>
            <person name="Thang M."/>
            <person name="Chan C."/>
        </authorList>
    </citation>
    <scope>NUCLEOTIDE SEQUENCE</scope>
</reference>
<feature type="transmembrane region" description="Helical" evidence="6">
    <location>
        <begin position="245"/>
        <end position="268"/>
    </location>
</feature>
<dbReference type="AlphaFoldDB" id="A0A813IVJ5"/>
<dbReference type="Gene3D" id="1.10.3730.20">
    <property type="match status" value="1"/>
</dbReference>
<dbReference type="Proteomes" id="UP000626109">
    <property type="component" value="Unassembled WGS sequence"/>
</dbReference>
<evidence type="ECO:0000313" key="8">
    <source>
        <dbReference type="Proteomes" id="UP000626109"/>
    </source>
</evidence>
<feature type="transmembrane region" description="Helical" evidence="6">
    <location>
        <begin position="212"/>
        <end position="233"/>
    </location>
</feature>
<keyword evidence="4 6" id="KW-0472">Membrane</keyword>
<keyword evidence="3 6" id="KW-1133">Transmembrane helix</keyword>
<dbReference type="GO" id="GO:0000139">
    <property type="term" value="C:Golgi membrane"/>
    <property type="evidence" value="ECO:0007669"/>
    <property type="project" value="InterPro"/>
</dbReference>
<keyword evidence="2 6" id="KW-0812">Transmembrane</keyword>
<dbReference type="Pfam" id="PF04142">
    <property type="entry name" value="Nuc_sug_transp"/>
    <property type="match status" value="1"/>
</dbReference>
<evidence type="ECO:0000256" key="6">
    <source>
        <dbReference type="SAM" id="Phobius"/>
    </source>
</evidence>
<evidence type="ECO:0000256" key="5">
    <source>
        <dbReference type="SAM" id="MobiDB-lite"/>
    </source>
</evidence>
<evidence type="ECO:0000256" key="4">
    <source>
        <dbReference type="ARBA" id="ARBA00023136"/>
    </source>
</evidence>
<dbReference type="InterPro" id="IPR007271">
    <property type="entry name" value="Nuc_sug_transpt"/>
</dbReference>
<evidence type="ECO:0000256" key="1">
    <source>
        <dbReference type="ARBA" id="ARBA00004141"/>
    </source>
</evidence>
<organism evidence="7 8">
    <name type="scientific">Polarella glacialis</name>
    <name type="common">Dinoflagellate</name>
    <dbReference type="NCBI Taxonomy" id="89957"/>
    <lineage>
        <taxon>Eukaryota</taxon>
        <taxon>Sar</taxon>
        <taxon>Alveolata</taxon>
        <taxon>Dinophyceae</taxon>
        <taxon>Suessiales</taxon>
        <taxon>Suessiaceae</taxon>
        <taxon>Polarella</taxon>
    </lineage>
</organism>
<feature type="transmembrane region" description="Helical" evidence="6">
    <location>
        <begin position="146"/>
        <end position="168"/>
    </location>
</feature>
<evidence type="ECO:0000256" key="2">
    <source>
        <dbReference type="ARBA" id="ARBA00022692"/>
    </source>
</evidence>
<feature type="transmembrane region" description="Helical" evidence="6">
    <location>
        <begin position="180"/>
        <end position="200"/>
    </location>
</feature>
<feature type="transmembrane region" description="Helical" evidence="6">
    <location>
        <begin position="280"/>
        <end position="298"/>
    </location>
</feature>
<dbReference type="PIRSF" id="PIRSF005799">
    <property type="entry name" value="UDP-gal_transpt"/>
    <property type="match status" value="1"/>
</dbReference>
<dbReference type="NCBIfam" id="TIGR00803">
    <property type="entry name" value="nst"/>
    <property type="match status" value="1"/>
</dbReference>
<evidence type="ECO:0000256" key="3">
    <source>
        <dbReference type="ARBA" id="ARBA00022989"/>
    </source>
</evidence>
<dbReference type="EMBL" id="CAJNNW010013887">
    <property type="protein sequence ID" value="CAE8655922.1"/>
    <property type="molecule type" value="Genomic_DNA"/>
</dbReference>
<evidence type="ECO:0000313" key="7">
    <source>
        <dbReference type="EMBL" id="CAE8655922.1"/>
    </source>
</evidence>
<dbReference type="PANTHER" id="PTHR10231">
    <property type="entry name" value="NUCLEOTIDE-SUGAR TRANSMEMBRANE TRANSPORTER"/>
    <property type="match status" value="1"/>
</dbReference>
<feature type="transmembrane region" description="Helical" evidence="6">
    <location>
        <begin position="50"/>
        <end position="72"/>
    </location>
</feature>
<proteinExistence type="predicted"/>
<accession>A0A813IVJ5</accession>
<comment type="caution">
    <text evidence="7">The sequence shown here is derived from an EMBL/GenBank/DDBJ whole genome shotgun (WGS) entry which is preliminary data.</text>
</comment>
<comment type="subcellular location">
    <subcellularLocation>
        <location evidence="1">Membrane</location>
        <topology evidence="1">Multi-pass membrane protein</topology>
    </subcellularLocation>
</comment>
<evidence type="ECO:0008006" key="9">
    <source>
        <dbReference type="Google" id="ProtNLM"/>
    </source>
</evidence>
<feature type="region of interest" description="Disordered" evidence="5">
    <location>
        <begin position="344"/>
        <end position="367"/>
    </location>
</feature>
<dbReference type="SUPFAM" id="SSF103481">
    <property type="entry name" value="Multidrug resistance efflux transporter EmrE"/>
    <property type="match status" value="1"/>
</dbReference>
<gene>
    <name evidence="7" type="ORF">PGLA2088_LOCUS11902</name>
</gene>
<feature type="transmembrane region" description="Helical" evidence="6">
    <location>
        <begin position="304"/>
        <end position="322"/>
    </location>
</feature>
<name>A0A813IVJ5_POLGL</name>
<protein>
    <recommendedName>
        <fullName evidence="9">UDP-galactose transporter</fullName>
    </recommendedName>
</protein>
<dbReference type="GO" id="GO:0015165">
    <property type="term" value="F:pyrimidine nucleotide-sugar transmembrane transporter activity"/>
    <property type="evidence" value="ECO:0007669"/>
    <property type="project" value="InterPro"/>
</dbReference>
<dbReference type="InterPro" id="IPR037185">
    <property type="entry name" value="EmrE-like"/>
</dbReference>